<evidence type="ECO:0000256" key="3">
    <source>
        <dbReference type="ARBA" id="ARBA00023274"/>
    </source>
</evidence>
<comment type="caution">
    <text evidence="5">The sequence shown here is derived from an EMBL/GenBank/DDBJ whole genome shotgun (WGS) entry which is preliminary data.</text>
</comment>
<dbReference type="SUPFAM" id="SSF50104">
    <property type="entry name" value="Translation proteins SH3-like domain"/>
    <property type="match status" value="1"/>
</dbReference>
<dbReference type="EMBL" id="MGGE01000014">
    <property type="protein sequence ID" value="OGM21518.1"/>
    <property type="molecule type" value="Genomic_DNA"/>
</dbReference>
<dbReference type="NCBIfam" id="TIGR01024">
    <property type="entry name" value="rplS_bact"/>
    <property type="match status" value="1"/>
</dbReference>
<dbReference type="InterPro" id="IPR008991">
    <property type="entry name" value="Translation_prot_SH3-like_sf"/>
</dbReference>
<dbReference type="InterPro" id="IPR001857">
    <property type="entry name" value="Ribosomal_bL19"/>
</dbReference>
<comment type="similarity">
    <text evidence="1 4">Belongs to the bacterial ribosomal protein bL19 family.</text>
</comment>
<evidence type="ECO:0000313" key="6">
    <source>
        <dbReference type="Proteomes" id="UP000178419"/>
    </source>
</evidence>
<dbReference type="Pfam" id="PF01245">
    <property type="entry name" value="Ribosomal_L19"/>
    <property type="match status" value="1"/>
</dbReference>
<dbReference type="Proteomes" id="UP000178419">
    <property type="component" value="Unassembled WGS sequence"/>
</dbReference>
<dbReference type="PANTHER" id="PTHR15680">
    <property type="entry name" value="RIBOSOMAL PROTEIN L19"/>
    <property type="match status" value="1"/>
</dbReference>
<dbReference type="GO" id="GO:0022625">
    <property type="term" value="C:cytosolic large ribosomal subunit"/>
    <property type="evidence" value="ECO:0007669"/>
    <property type="project" value="TreeGrafter"/>
</dbReference>
<reference evidence="5 6" key="1">
    <citation type="journal article" date="2016" name="Nat. Commun.">
        <title>Thousands of microbial genomes shed light on interconnected biogeochemical processes in an aquifer system.</title>
        <authorList>
            <person name="Anantharaman K."/>
            <person name="Brown C.T."/>
            <person name="Hug L.A."/>
            <person name="Sharon I."/>
            <person name="Castelle C.J."/>
            <person name="Probst A.J."/>
            <person name="Thomas B.C."/>
            <person name="Singh A."/>
            <person name="Wilkins M.J."/>
            <person name="Karaoz U."/>
            <person name="Brodie E.L."/>
            <person name="Williams K.H."/>
            <person name="Hubbard S.S."/>
            <person name="Banfield J.F."/>
        </authorList>
    </citation>
    <scope>NUCLEOTIDE SEQUENCE [LARGE SCALE GENOMIC DNA]</scope>
</reference>
<organism evidence="5 6">
    <name type="scientific">Candidatus Woesebacteria bacterium RIFCSPHIGHO2_01_FULL_38_9</name>
    <dbReference type="NCBI Taxonomy" id="1802492"/>
    <lineage>
        <taxon>Bacteria</taxon>
        <taxon>Candidatus Woeseibacteriota</taxon>
    </lineage>
</organism>
<dbReference type="PRINTS" id="PR00061">
    <property type="entry name" value="RIBOSOMALL19"/>
</dbReference>
<evidence type="ECO:0000256" key="4">
    <source>
        <dbReference type="RuleBase" id="RU000559"/>
    </source>
</evidence>
<evidence type="ECO:0000256" key="1">
    <source>
        <dbReference type="ARBA" id="ARBA00005781"/>
    </source>
</evidence>
<evidence type="ECO:0000313" key="5">
    <source>
        <dbReference type="EMBL" id="OGM21518.1"/>
    </source>
</evidence>
<comment type="function">
    <text evidence="4">This protein is located at the 30S-50S ribosomal subunit interface and may play a role in the structure and function of the aminoacyl-tRNA binding site.</text>
</comment>
<keyword evidence="2 5" id="KW-0689">Ribosomal protein</keyword>
<dbReference type="Gene3D" id="2.30.30.790">
    <property type="match status" value="1"/>
</dbReference>
<proteinExistence type="inferred from homology"/>
<gene>
    <name evidence="5" type="ORF">A2714_00165</name>
</gene>
<dbReference type="GO" id="GO:0006412">
    <property type="term" value="P:translation"/>
    <property type="evidence" value="ECO:0007669"/>
    <property type="project" value="InterPro"/>
</dbReference>
<evidence type="ECO:0000256" key="2">
    <source>
        <dbReference type="ARBA" id="ARBA00022980"/>
    </source>
</evidence>
<name>A0A1F7Y4D4_9BACT</name>
<keyword evidence="3 4" id="KW-0687">Ribonucleoprotein</keyword>
<dbReference type="InterPro" id="IPR038657">
    <property type="entry name" value="Ribosomal_bL19_sf"/>
</dbReference>
<dbReference type="PANTHER" id="PTHR15680:SF9">
    <property type="entry name" value="LARGE RIBOSOMAL SUBUNIT PROTEIN BL19M"/>
    <property type="match status" value="1"/>
</dbReference>
<sequence>MSLTATHKEVTFGVGDKVKVTQKIKEGEKVRSQIFEGLVLGIKGREENKSFTVRRIGAQQIGIERIFPLFSPTVEKIEVTRNGTAGVSRAKLYYTREKAKREIDIIYSRANRRRAKSNTTDKKLKTRKKTSK</sequence>
<protein>
    <recommendedName>
        <fullName evidence="4">50S ribosomal protein L19</fullName>
    </recommendedName>
</protein>
<accession>A0A1F7Y4D4</accession>
<dbReference type="GO" id="GO:0003735">
    <property type="term" value="F:structural constituent of ribosome"/>
    <property type="evidence" value="ECO:0007669"/>
    <property type="project" value="InterPro"/>
</dbReference>
<dbReference type="AlphaFoldDB" id="A0A1F7Y4D4"/>